<keyword evidence="5" id="KW-0378">Hydrolase</keyword>
<feature type="compositionally biased region" description="Polar residues" evidence="9">
    <location>
        <begin position="359"/>
        <end position="381"/>
    </location>
</feature>
<accession>A0A1B6D5D0</accession>
<evidence type="ECO:0000259" key="11">
    <source>
        <dbReference type="PROSITE" id="PS50240"/>
    </source>
</evidence>
<keyword evidence="8" id="KW-1015">Disulfide bond</keyword>
<gene>
    <name evidence="12" type="ORF">g.28417</name>
</gene>
<sequence length="686" mass="78245">MMHYIWICLLLVVSYSEADLQGSPCPNVFSYEGSESEHDRWFGTVLLSTDEPLVGVRLTINLDRPSQLLVSWLGEVNTKDNLEYTIFSQNQKLHPGLAMSTRFMVKFNSTLRSPQVRKIFLNGRQICPPDPNALNNGRNEDLSIRNQETTERQTRRPDPDFQDDSRPKYETSIVKSTKTPYHNDDGYEINHPKRQNSNSFQENNVYHSTTERFYNNENKRNDNNDFNEYEGKISTTEWFGNVQNSRHRTNYNNQGSKNFDQFSTTERYEDSRSEINHNQRPNTNSYINDNEEINSNNKYVTTEKSNNGEETSGQNPKQSRIQQNGQIYNVTNTRTTTQPPSSNNRRVTSSVHSSDHKSNINSPDLHLSTNFHIDSGQSNEYPTTLKKNETTLSKNSISNGKKSQAKYDGDLDTAASNGECGKVEVQAAPLITHGQNTAHGQWPWHIALYKIEEINLSYICGGSLISPTAVITAAHCVTKAPRGRPLEPEVLVVYIGKYHLRQFSDDEGVQNKQVREVFVYPQYNHTNYHDDIAILILTSPVEYTKYVRPVCLWDSDDTDLNTVEGKEGTVVGWGYDENNKVTEELKMARMPVVSQQTCIYSYPDFFSQFTSNKTYCAGFRKEKTETDEREILFQKFGNNHNNGTSVCNGDSGGGMVFSKESSWYLRGLVSLTVSKQGLRVCDVSHY</sequence>
<comment type="subcellular location">
    <subcellularLocation>
        <location evidence="1">Secreted</location>
    </subcellularLocation>
</comment>
<evidence type="ECO:0000256" key="10">
    <source>
        <dbReference type="SAM" id="SignalP"/>
    </source>
</evidence>
<dbReference type="Pfam" id="PF00089">
    <property type="entry name" value="Trypsin"/>
    <property type="match status" value="1"/>
</dbReference>
<evidence type="ECO:0000256" key="2">
    <source>
        <dbReference type="ARBA" id="ARBA00022525"/>
    </source>
</evidence>
<feature type="non-terminal residue" evidence="12">
    <location>
        <position position="686"/>
    </location>
</feature>
<feature type="compositionally biased region" description="Polar residues" evidence="9">
    <location>
        <begin position="246"/>
        <end position="265"/>
    </location>
</feature>
<dbReference type="GO" id="GO:0004252">
    <property type="term" value="F:serine-type endopeptidase activity"/>
    <property type="evidence" value="ECO:0007669"/>
    <property type="project" value="InterPro"/>
</dbReference>
<dbReference type="Pfam" id="PF16030">
    <property type="entry name" value="GD_N"/>
    <property type="match status" value="1"/>
</dbReference>
<evidence type="ECO:0000256" key="3">
    <source>
        <dbReference type="ARBA" id="ARBA00022670"/>
    </source>
</evidence>
<dbReference type="InterPro" id="IPR009003">
    <property type="entry name" value="Peptidase_S1_PA"/>
</dbReference>
<dbReference type="PANTHER" id="PTHR24252">
    <property type="entry name" value="ACROSIN-RELATED"/>
    <property type="match status" value="1"/>
</dbReference>
<evidence type="ECO:0000256" key="7">
    <source>
        <dbReference type="ARBA" id="ARBA00023145"/>
    </source>
</evidence>
<dbReference type="InterPro" id="IPR001314">
    <property type="entry name" value="Peptidase_S1A"/>
</dbReference>
<evidence type="ECO:0000256" key="4">
    <source>
        <dbReference type="ARBA" id="ARBA00022729"/>
    </source>
</evidence>
<evidence type="ECO:0000256" key="5">
    <source>
        <dbReference type="ARBA" id="ARBA00022801"/>
    </source>
</evidence>
<dbReference type="PROSITE" id="PS00134">
    <property type="entry name" value="TRYPSIN_HIS"/>
    <property type="match status" value="1"/>
</dbReference>
<dbReference type="FunFam" id="2.40.10.10:FF:000146">
    <property type="entry name" value="Serine protease 53"/>
    <property type="match status" value="1"/>
</dbReference>
<name>A0A1B6D5D0_9HEMI</name>
<evidence type="ECO:0000313" key="12">
    <source>
        <dbReference type="EMBL" id="JAS20880.1"/>
    </source>
</evidence>
<dbReference type="PROSITE" id="PS50240">
    <property type="entry name" value="TRYPSIN_DOM"/>
    <property type="match status" value="1"/>
</dbReference>
<evidence type="ECO:0000256" key="6">
    <source>
        <dbReference type="ARBA" id="ARBA00022825"/>
    </source>
</evidence>
<feature type="domain" description="Peptidase S1" evidence="11">
    <location>
        <begin position="431"/>
        <end position="686"/>
    </location>
</feature>
<keyword evidence="6" id="KW-0720">Serine protease</keyword>
<feature type="signal peptide" evidence="10">
    <location>
        <begin position="1"/>
        <end position="18"/>
    </location>
</feature>
<feature type="compositionally biased region" description="Basic and acidic residues" evidence="9">
    <location>
        <begin position="266"/>
        <end position="277"/>
    </location>
</feature>
<feature type="compositionally biased region" description="Basic and acidic residues" evidence="9">
    <location>
        <begin position="138"/>
        <end position="169"/>
    </location>
</feature>
<feature type="region of interest" description="Disordered" evidence="9">
    <location>
        <begin position="246"/>
        <end position="381"/>
    </location>
</feature>
<feature type="chain" id="PRO_5008580966" description="Peptidase S1 domain-containing protein" evidence="10">
    <location>
        <begin position="19"/>
        <end position="686"/>
    </location>
</feature>
<evidence type="ECO:0000256" key="1">
    <source>
        <dbReference type="ARBA" id="ARBA00004613"/>
    </source>
</evidence>
<evidence type="ECO:0000256" key="9">
    <source>
        <dbReference type="SAM" id="MobiDB-lite"/>
    </source>
</evidence>
<dbReference type="GO" id="GO:0005576">
    <property type="term" value="C:extracellular region"/>
    <property type="evidence" value="ECO:0007669"/>
    <property type="project" value="UniProtKB-SubCell"/>
</dbReference>
<keyword evidence="3" id="KW-0645">Protease</keyword>
<dbReference type="InterPro" id="IPR001254">
    <property type="entry name" value="Trypsin_dom"/>
</dbReference>
<dbReference type="EMBL" id="GEDC01016418">
    <property type="protein sequence ID" value="JAS20880.1"/>
    <property type="molecule type" value="Transcribed_RNA"/>
</dbReference>
<keyword evidence="2" id="KW-0964">Secreted</keyword>
<dbReference type="InterPro" id="IPR018114">
    <property type="entry name" value="TRYPSIN_HIS"/>
</dbReference>
<dbReference type="PANTHER" id="PTHR24252:SF7">
    <property type="entry name" value="HYALIN"/>
    <property type="match status" value="1"/>
</dbReference>
<dbReference type="CDD" id="cd00190">
    <property type="entry name" value="Tryp_SPc"/>
    <property type="match status" value="1"/>
</dbReference>
<reference evidence="12" key="1">
    <citation type="submission" date="2015-12" db="EMBL/GenBank/DDBJ databases">
        <title>De novo transcriptome assembly of four potential Pierce s Disease insect vectors from Arizona vineyards.</title>
        <authorList>
            <person name="Tassone E.E."/>
        </authorList>
    </citation>
    <scope>NUCLEOTIDE SEQUENCE</scope>
</reference>
<feature type="compositionally biased region" description="Polar residues" evidence="9">
    <location>
        <begin position="278"/>
        <end position="352"/>
    </location>
</feature>
<dbReference type="GO" id="GO:0006508">
    <property type="term" value="P:proteolysis"/>
    <property type="evidence" value="ECO:0007669"/>
    <property type="project" value="UniProtKB-KW"/>
</dbReference>
<dbReference type="InterPro" id="IPR043504">
    <property type="entry name" value="Peptidase_S1_PA_chymotrypsin"/>
</dbReference>
<dbReference type="SUPFAM" id="SSF50494">
    <property type="entry name" value="Trypsin-like serine proteases"/>
    <property type="match status" value="1"/>
</dbReference>
<keyword evidence="7" id="KW-0865">Zymogen</keyword>
<dbReference type="SMART" id="SM00020">
    <property type="entry name" value="Tryp_SPc"/>
    <property type="match status" value="1"/>
</dbReference>
<dbReference type="InterPro" id="IPR031986">
    <property type="entry name" value="GD_N"/>
</dbReference>
<dbReference type="AlphaFoldDB" id="A0A1B6D5D0"/>
<dbReference type="PRINTS" id="PR00722">
    <property type="entry name" value="CHYMOTRYPSIN"/>
</dbReference>
<protein>
    <recommendedName>
        <fullName evidence="11">Peptidase S1 domain-containing protein</fullName>
    </recommendedName>
</protein>
<proteinExistence type="predicted"/>
<keyword evidence="4 10" id="KW-0732">Signal</keyword>
<dbReference type="Gene3D" id="2.40.10.10">
    <property type="entry name" value="Trypsin-like serine proteases"/>
    <property type="match status" value="1"/>
</dbReference>
<feature type="region of interest" description="Disordered" evidence="9">
    <location>
        <begin position="124"/>
        <end position="169"/>
    </location>
</feature>
<evidence type="ECO:0000256" key="8">
    <source>
        <dbReference type="ARBA" id="ARBA00023157"/>
    </source>
</evidence>
<organism evidence="12">
    <name type="scientific">Clastoptera arizonana</name>
    <name type="common">Arizona spittle bug</name>
    <dbReference type="NCBI Taxonomy" id="38151"/>
    <lineage>
        <taxon>Eukaryota</taxon>
        <taxon>Metazoa</taxon>
        <taxon>Ecdysozoa</taxon>
        <taxon>Arthropoda</taxon>
        <taxon>Hexapoda</taxon>
        <taxon>Insecta</taxon>
        <taxon>Pterygota</taxon>
        <taxon>Neoptera</taxon>
        <taxon>Paraneoptera</taxon>
        <taxon>Hemiptera</taxon>
        <taxon>Auchenorrhyncha</taxon>
        <taxon>Cercopoidea</taxon>
        <taxon>Clastopteridae</taxon>
        <taxon>Clastoptera</taxon>
    </lineage>
</organism>